<dbReference type="SUPFAM" id="SSF82671">
    <property type="entry name" value="SEA domain"/>
    <property type="match status" value="1"/>
</dbReference>
<dbReference type="InterPro" id="IPR051022">
    <property type="entry name" value="Notch_Cell-Fate_Det"/>
</dbReference>
<evidence type="ECO:0000256" key="2">
    <source>
        <dbReference type="ARBA" id="ARBA00022729"/>
    </source>
</evidence>
<comment type="caution">
    <text evidence="6">Lacks conserved residue(s) required for the propagation of feature annotation.</text>
</comment>
<dbReference type="PRINTS" id="PR00010">
    <property type="entry name" value="EGFBLOOD"/>
</dbReference>
<reference evidence="7" key="1">
    <citation type="submission" date="2020-04" db="EMBL/GenBank/DDBJ databases">
        <authorList>
            <person name="Alioto T."/>
            <person name="Alioto T."/>
            <person name="Gomez Garrido J."/>
        </authorList>
    </citation>
    <scope>NUCLEOTIDE SEQUENCE</scope>
    <source>
        <strain evidence="7">A484AB</strain>
    </source>
</reference>
<keyword evidence="3" id="KW-0677">Repeat</keyword>
<evidence type="ECO:0000256" key="6">
    <source>
        <dbReference type="PROSITE-ProRule" id="PRU00076"/>
    </source>
</evidence>
<evidence type="ECO:0000313" key="8">
    <source>
        <dbReference type="Proteomes" id="UP001152795"/>
    </source>
</evidence>
<dbReference type="EMBL" id="CACRXK020025478">
    <property type="protein sequence ID" value="CAB4039500.1"/>
    <property type="molecule type" value="Genomic_DNA"/>
</dbReference>
<name>A0A6S7KC15_PARCT</name>
<dbReference type="PROSITE" id="PS50026">
    <property type="entry name" value="EGF_3"/>
    <property type="match status" value="3"/>
</dbReference>
<keyword evidence="4 6" id="KW-1015">Disulfide bond</keyword>
<dbReference type="AlphaFoldDB" id="A0A6S7KC15"/>
<evidence type="ECO:0000256" key="4">
    <source>
        <dbReference type="ARBA" id="ARBA00023157"/>
    </source>
</evidence>
<evidence type="ECO:0000256" key="5">
    <source>
        <dbReference type="ARBA" id="ARBA00023180"/>
    </source>
</evidence>
<feature type="disulfide bond" evidence="6">
    <location>
        <begin position="197"/>
        <end position="206"/>
    </location>
</feature>
<dbReference type="InterPro" id="IPR001881">
    <property type="entry name" value="EGF-like_Ca-bd_dom"/>
</dbReference>
<dbReference type="OrthoDB" id="5961661at2759"/>
<dbReference type="CDD" id="cd00054">
    <property type="entry name" value="EGF_CA"/>
    <property type="match status" value="3"/>
</dbReference>
<keyword evidence="1 6" id="KW-0245">EGF-like domain</keyword>
<keyword evidence="5" id="KW-0325">Glycoprotein</keyword>
<dbReference type="FunFam" id="2.10.25.10:FF:000100">
    <property type="entry name" value="neurogenic locus notch homolog protein 3"/>
    <property type="match status" value="2"/>
</dbReference>
<evidence type="ECO:0000256" key="1">
    <source>
        <dbReference type="ARBA" id="ARBA00022536"/>
    </source>
</evidence>
<feature type="non-terminal residue" evidence="7">
    <location>
        <position position="1"/>
    </location>
</feature>
<sequence>FPCASYPCLNGGNCSDNATSFSCSCPYRYSGYRCQIDECPPESDTEITIFISLKYQVTIQISDTVTFTVRIKIVEIFVVDLQNKLSAAFRNLRSIFLELFIRIFRILRSFLGIFFNSFSAGGVDCVVAYIEILFNSTEPIPTVDEVQSRIVEARDNGSAPFNISSLQVAKKGFPCASYPCMNGGNCSENGTLFSCLCPEGYTGQLCEMPIPPCASNPCMNGGNCSENGTSFSCQCPDGYTGQLCEMQ</sequence>
<dbReference type="Proteomes" id="UP001152795">
    <property type="component" value="Unassembled WGS sequence"/>
</dbReference>
<dbReference type="PROSITE" id="PS00022">
    <property type="entry name" value="EGF_1"/>
    <property type="match status" value="3"/>
</dbReference>
<dbReference type="PROSITE" id="PS01186">
    <property type="entry name" value="EGF_2"/>
    <property type="match status" value="2"/>
</dbReference>
<dbReference type="Gene3D" id="2.10.25.10">
    <property type="entry name" value="Laminin"/>
    <property type="match status" value="3"/>
</dbReference>
<accession>A0A6S7KC15</accession>
<evidence type="ECO:0000256" key="3">
    <source>
        <dbReference type="ARBA" id="ARBA00022737"/>
    </source>
</evidence>
<evidence type="ECO:0000313" key="7">
    <source>
        <dbReference type="EMBL" id="CAB4039500.1"/>
    </source>
</evidence>
<dbReference type="PANTHER" id="PTHR24049">
    <property type="entry name" value="CRUMBS FAMILY MEMBER"/>
    <property type="match status" value="1"/>
</dbReference>
<dbReference type="InterPro" id="IPR013032">
    <property type="entry name" value="EGF-like_CS"/>
</dbReference>
<dbReference type="GO" id="GO:0005509">
    <property type="term" value="F:calcium ion binding"/>
    <property type="evidence" value="ECO:0007669"/>
    <property type="project" value="InterPro"/>
</dbReference>
<dbReference type="Pfam" id="PF12661">
    <property type="entry name" value="hEGF"/>
    <property type="match status" value="1"/>
</dbReference>
<dbReference type="Pfam" id="PF00008">
    <property type="entry name" value="EGF"/>
    <property type="match status" value="2"/>
</dbReference>
<feature type="non-terminal residue" evidence="7">
    <location>
        <position position="247"/>
    </location>
</feature>
<feature type="disulfide bond" evidence="6">
    <location>
        <begin position="25"/>
        <end position="34"/>
    </location>
</feature>
<proteinExistence type="predicted"/>
<organism evidence="7 8">
    <name type="scientific">Paramuricea clavata</name>
    <name type="common">Red gorgonian</name>
    <name type="synonym">Violescent sea-whip</name>
    <dbReference type="NCBI Taxonomy" id="317549"/>
    <lineage>
        <taxon>Eukaryota</taxon>
        <taxon>Metazoa</taxon>
        <taxon>Cnidaria</taxon>
        <taxon>Anthozoa</taxon>
        <taxon>Octocorallia</taxon>
        <taxon>Malacalcyonacea</taxon>
        <taxon>Plexauridae</taxon>
        <taxon>Paramuricea</taxon>
    </lineage>
</organism>
<feature type="disulfide bond" evidence="6">
    <location>
        <begin position="235"/>
        <end position="244"/>
    </location>
</feature>
<keyword evidence="2" id="KW-0732">Signal</keyword>
<dbReference type="SUPFAM" id="SSF57196">
    <property type="entry name" value="EGF/Laminin"/>
    <property type="match status" value="3"/>
</dbReference>
<dbReference type="PROSITE" id="PS00010">
    <property type="entry name" value="ASX_HYDROXYL"/>
    <property type="match status" value="1"/>
</dbReference>
<gene>
    <name evidence="7" type="ORF">PACLA_8A088510</name>
</gene>
<comment type="caution">
    <text evidence="7">The sequence shown here is derived from an EMBL/GenBank/DDBJ whole genome shotgun (WGS) entry which is preliminary data.</text>
</comment>
<dbReference type="InterPro" id="IPR036364">
    <property type="entry name" value="SEA_dom_sf"/>
</dbReference>
<protein>
    <submittedName>
        <fullName evidence="7">Adhesive plaque matrix 2-like isoform X7</fullName>
    </submittedName>
</protein>
<dbReference type="SMART" id="SM00181">
    <property type="entry name" value="EGF"/>
    <property type="match status" value="3"/>
</dbReference>
<dbReference type="InterPro" id="IPR000152">
    <property type="entry name" value="EGF-type_Asp/Asn_hydroxyl_site"/>
</dbReference>
<dbReference type="InterPro" id="IPR000742">
    <property type="entry name" value="EGF"/>
</dbReference>
<dbReference type="SMART" id="SM00179">
    <property type="entry name" value="EGF_CA"/>
    <property type="match status" value="3"/>
</dbReference>
<dbReference type="FunFam" id="2.10.25.10:FF:000143">
    <property type="entry name" value="Protein crumbs 1"/>
    <property type="match status" value="1"/>
</dbReference>
<keyword evidence="8" id="KW-1185">Reference proteome</keyword>